<proteinExistence type="inferred from homology"/>
<evidence type="ECO:0000256" key="1">
    <source>
        <dbReference type="ARBA" id="ARBA00004308"/>
    </source>
</evidence>
<reference evidence="10" key="1">
    <citation type="submission" date="2020-03" db="EMBL/GenBank/DDBJ databases">
        <title>Long-read based genome assembly of a Labrador retriever dog.</title>
        <authorList>
            <person name="Eory L."/>
            <person name="Zhang W."/>
            <person name="Schoenebeck J."/>
        </authorList>
    </citation>
    <scope>NUCLEOTIDE SEQUENCE [LARGE SCALE GENOMIC DNA]</scope>
    <source>
        <strain evidence="10">Labrador retriever</strain>
    </source>
</reference>
<keyword evidence="11" id="KW-1185">Reference proteome</keyword>
<gene>
    <name evidence="10" type="primary">ATP6V1G2</name>
</gene>
<dbReference type="GeneTree" id="ENSGT00940000161280"/>
<feature type="region of interest" description="Disordered" evidence="9">
    <location>
        <begin position="99"/>
        <end position="134"/>
    </location>
</feature>
<evidence type="ECO:0000256" key="4">
    <source>
        <dbReference type="ARBA" id="ARBA00022781"/>
    </source>
</evidence>
<keyword evidence="6" id="KW-0472">Membrane</keyword>
<protein>
    <recommendedName>
        <fullName evidence="8">V-type proton ATPase subunit G</fullName>
    </recommendedName>
</protein>
<dbReference type="Proteomes" id="UP000805418">
    <property type="component" value="Chromosome 12"/>
</dbReference>
<comment type="subcellular location">
    <subcellularLocation>
        <location evidence="1">Endomembrane system</location>
    </subcellularLocation>
</comment>
<dbReference type="AlphaFoldDB" id="A0A8I3RXY1"/>
<evidence type="ECO:0000256" key="5">
    <source>
        <dbReference type="ARBA" id="ARBA00023065"/>
    </source>
</evidence>
<dbReference type="Pfam" id="PF03179">
    <property type="entry name" value="V-ATPase_G"/>
    <property type="match status" value="1"/>
</dbReference>
<dbReference type="InterPro" id="IPR005124">
    <property type="entry name" value="V-ATPase_G"/>
</dbReference>
<dbReference type="PANTHER" id="PTHR12713">
    <property type="entry name" value="VACUOLAR ATP SYNTHASE SUBUNIT G"/>
    <property type="match status" value="1"/>
</dbReference>
<organism evidence="10 11">
    <name type="scientific">Canis lupus familiaris</name>
    <name type="common">Dog</name>
    <name type="synonym">Canis familiaris</name>
    <dbReference type="NCBI Taxonomy" id="9615"/>
    <lineage>
        <taxon>Eukaryota</taxon>
        <taxon>Metazoa</taxon>
        <taxon>Chordata</taxon>
        <taxon>Craniata</taxon>
        <taxon>Vertebrata</taxon>
        <taxon>Euteleostomi</taxon>
        <taxon>Mammalia</taxon>
        <taxon>Eutheria</taxon>
        <taxon>Laurasiatheria</taxon>
        <taxon>Carnivora</taxon>
        <taxon>Caniformia</taxon>
        <taxon>Canidae</taxon>
        <taxon>Canis</taxon>
    </lineage>
</organism>
<accession>A0A8I3RXY1</accession>
<dbReference type="Ensembl" id="ENSCAFT00845018391.1">
    <property type="protein sequence ID" value="ENSCAFP00845014358.1"/>
    <property type="gene ID" value="ENSCAFG00845010427.1"/>
</dbReference>
<name>A0A8I3RXY1_CANLF</name>
<feature type="region of interest" description="Disordered" evidence="9">
    <location>
        <begin position="1"/>
        <end position="83"/>
    </location>
</feature>
<reference evidence="10" key="2">
    <citation type="submission" date="2025-08" db="UniProtKB">
        <authorList>
            <consortium name="Ensembl"/>
        </authorList>
    </citation>
    <scope>IDENTIFICATION</scope>
    <source>
        <strain evidence="10">Boxer</strain>
    </source>
</reference>
<comment type="function">
    <text evidence="8">Subunit of the V1 complex of vacuolar(H+)-ATPase (V-ATPase), a multisubunit enzyme composed of a peripheral complex (V1) that hydrolyzes ATP and a membrane integral complex (V0) that translocates protons. V-ATPase is responsible for acidifying and maintaining the pH of intracellular compartments and in some cell types, is targeted to the plasma membrane, where it is responsible for acidifying the extracellular environment.</text>
</comment>
<feature type="compositionally biased region" description="Polar residues" evidence="9">
    <location>
        <begin position="100"/>
        <end position="113"/>
    </location>
</feature>
<comment type="similarity">
    <text evidence="2 8">Belongs to the V-ATPase G subunit family.</text>
</comment>
<dbReference type="OrthoDB" id="250802at2759"/>
<dbReference type="PANTHER" id="PTHR12713:SF13">
    <property type="entry name" value="V-TYPE PROTON ATPASE SUBUNIT G 2"/>
    <property type="match status" value="1"/>
</dbReference>
<evidence type="ECO:0000256" key="3">
    <source>
        <dbReference type="ARBA" id="ARBA00022448"/>
    </source>
</evidence>
<evidence type="ECO:0000256" key="6">
    <source>
        <dbReference type="ARBA" id="ARBA00023136"/>
    </source>
</evidence>
<dbReference type="GO" id="GO:0046961">
    <property type="term" value="F:proton-transporting ATPase activity, rotational mechanism"/>
    <property type="evidence" value="ECO:0007669"/>
    <property type="project" value="InterPro"/>
</dbReference>
<keyword evidence="3 8" id="KW-0813">Transport</keyword>
<keyword evidence="5 8" id="KW-0406">Ion transport</keyword>
<feature type="compositionally biased region" description="Low complexity" evidence="9">
    <location>
        <begin position="1"/>
        <end position="14"/>
    </location>
</feature>
<dbReference type="GO" id="GO:0012505">
    <property type="term" value="C:endomembrane system"/>
    <property type="evidence" value="ECO:0007669"/>
    <property type="project" value="UniProtKB-SubCell"/>
</dbReference>
<dbReference type="Gene3D" id="1.20.5.2950">
    <property type="match status" value="1"/>
</dbReference>
<evidence type="ECO:0000313" key="10">
    <source>
        <dbReference type="Ensembl" id="ENSCAFP00845014358.1"/>
    </source>
</evidence>
<evidence type="ECO:0000256" key="8">
    <source>
        <dbReference type="RuleBase" id="RU364019"/>
    </source>
</evidence>
<sequence>RPGPGAQRRAAPCPRGGPGGQGPPPAGAASTAPGRRGGHRPGAGVGAARRRHRGLGVAGGGPGPGPAAPRTGKARRLKQAKEEAQMEVELYRREREQEFQSKQQAAMGSQGNLSAEVEQATRRQVQGMQSSQQRNRERVLAQLLGMVCDVRPQVHPNYRIAV</sequence>
<feature type="compositionally biased region" description="Polar residues" evidence="9">
    <location>
        <begin position="122"/>
        <end position="133"/>
    </location>
</feature>
<evidence type="ECO:0000256" key="2">
    <source>
        <dbReference type="ARBA" id="ARBA00010066"/>
    </source>
</evidence>
<comment type="subunit">
    <text evidence="7">V-ATPase is a heteromultimeric enzyme made up of two complexes: the ATP-hydrolytic V1 complex and the proton translocation V0 complex. The V1 complex consists of three catalytic AB heterodimers that form a heterohexamer, three peripheral stalks each consisting of EG heterodimers, one central rotor including subunits D and F, and the regulatory subunits C and H. The proton translocation complex V0 consists of the proton transport subunit a, a ring of proteolipid subunits c9c'', rotary subunit d, subunits e and f, and the accessory subunits ATP6AP1/Ac45 and ATP6AP2/PRR.</text>
</comment>
<reference evidence="10" key="3">
    <citation type="submission" date="2025-09" db="UniProtKB">
        <authorList>
            <consortium name="Ensembl"/>
        </authorList>
    </citation>
    <scope>IDENTIFICATION</scope>
    <source>
        <strain evidence="10">Boxer</strain>
    </source>
</reference>
<evidence type="ECO:0000256" key="7">
    <source>
        <dbReference type="ARBA" id="ARBA00046696"/>
    </source>
</evidence>
<dbReference type="GO" id="GO:0016471">
    <property type="term" value="C:vacuolar proton-transporting V-type ATPase complex"/>
    <property type="evidence" value="ECO:0007669"/>
    <property type="project" value="InterPro"/>
</dbReference>
<dbReference type="FunFam" id="1.20.5.2950:FF:000001">
    <property type="entry name" value="V-type proton ATPase subunit G"/>
    <property type="match status" value="1"/>
</dbReference>
<evidence type="ECO:0000256" key="9">
    <source>
        <dbReference type="SAM" id="MobiDB-lite"/>
    </source>
</evidence>
<dbReference type="NCBIfam" id="TIGR01147">
    <property type="entry name" value="V_ATP_synt_G"/>
    <property type="match status" value="1"/>
</dbReference>
<keyword evidence="4 8" id="KW-0375">Hydrogen ion transport</keyword>
<evidence type="ECO:0000313" key="11">
    <source>
        <dbReference type="Proteomes" id="UP000805418"/>
    </source>
</evidence>